<organism evidence="1 2">
    <name type="scientific">Pinctada imbricata</name>
    <name type="common">Atlantic pearl-oyster</name>
    <name type="synonym">Pinctada martensii</name>
    <dbReference type="NCBI Taxonomy" id="66713"/>
    <lineage>
        <taxon>Eukaryota</taxon>
        <taxon>Metazoa</taxon>
        <taxon>Spiralia</taxon>
        <taxon>Lophotrochozoa</taxon>
        <taxon>Mollusca</taxon>
        <taxon>Bivalvia</taxon>
        <taxon>Autobranchia</taxon>
        <taxon>Pteriomorphia</taxon>
        <taxon>Pterioida</taxon>
        <taxon>Pterioidea</taxon>
        <taxon>Pteriidae</taxon>
        <taxon>Pinctada</taxon>
    </lineage>
</organism>
<dbReference type="AlphaFoldDB" id="A0AA88XCA8"/>
<accession>A0AA88XCA8</accession>
<sequence>MFQLSDIVDKKKQSLQSCVNELQRNVLPKLIRRKEQIESGKKRYEQKLNGMTKDIEDEKACLFRAFDRIYTAKLTCLKETTDSDLLVFDGFEKDIQRRIKLCEKRISEYQVVIEKKSRTDVIKYSLPRDELLTMGCDSELPEPPTVVPGLTIENASESSNAFYTVDMILMSPDGH</sequence>
<name>A0AA88XCA8_PINIB</name>
<dbReference type="EMBL" id="VSWD01000014">
    <property type="protein sequence ID" value="KAK3082614.1"/>
    <property type="molecule type" value="Genomic_DNA"/>
</dbReference>
<dbReference type="Proteomes" id="UP001186944">
    <property type="component" value="Unassembled WGS sequence"/>
</dbReference>
<keyword evidence="2" id="KW-1185">Reference proteome</keyword>
<gene>
    <name evidence="1" type="ORF">FSP39_000553</name>
</gene>
<evidence type="ECO:0000313" key="1">
    <source>
        <dbReference type="EMBL" id="KAK3082614.1"/>
    </source>
</evidence>
<comment type="caution">
    <text evidence="1">The sequence shown here is derived from an EMBL/GenBank/DDBJ whole genome shotgun (WGS) entry which is preliminary data.</text>
</comment>
<proteinExistence type="predicted"/>
<reference evidence="1" key="1">
    <citation type="submission" date="2019-08" db="EMBL/GenBank/DDBJ databases">
        <title>The improved chromosome-level genome for the pearl oyster Pinctada fucata martensii using PacBio sequencing and Hi-C.</title>
        <authorList>
            <person name="Zheng Z."/>
        </authorList>
    </citation>
    <scope>NUCLEOTIDE SEQUENCE</scope>
    <source>
        <strain evidence="1">ZZ-2019</strain>
        <tissue evidence="1">Adductor muscle</tissue>
    </source>
</reference>
<protein>
    <submittedName>
        <fullName evidence="1">Uncharacterized protein</fullName>
    </submittedName>
</protein>
<evidence type="ECO:0000313" key="2">
    <source>
        <dbReference type="Proteomes" id="UP001186944"/>
    </source>
</evidence>